<feature type="domain" description="DNA helicase Pif1-like 2B" evidence="1">
    <location>
        <begin position="7"/>
        <end position="42"/>
    </location>
</feature>
<evidence type="ECO:0000259" key="1">
    <source>
        <dbReference type="Pfam" id="PF21530"/>
    </source>
</evidence>
<sequence>MHSVAPLGLPPHRLILKENCPVILLRNINPSKGLCNGTRLICRRFEKHTIIAEIAVGEKKTDIVFIPHIPLKPSDPKLYPVEFTRHQFPIRLCFGMTINKAQGQILDTVGVILTQPVFSHGQLYVALSRATTATKIKILLDTSINQVNYSSHTKNIVYHEILDEALSNKEEISADTSLVWFNINNNNS</sequence>
<dbReference type="PANTHER" id="PTHR23274">
    <property type="entry name" value="DNA HELICASE-RELATED"/>
    <property type="match status" value="1"/>
</dbReference>
<evidence type="ECO:0000313" key="2">
    <source>
        <dbReference type="EMBL" id="KAG5543777.1"/>
    </source>
</evidence>
<dbReference type="AlphaFoldDB" id="A0AAV6JUD1"/>
<proteinExistence type="predicted"/>
<evidence type="ECO:0000313" key="3">
    <source>
        <dbReference type="Proteomes" id="UP000823749"/>
    </source>
</evidence>
<name>A0AAV6JUD1_9ERIC</name>
<protein>
    <recommendedName>
        <fullName evidence="1">DNA helicase Pif1-like 2B domain-containing protein</fullName>
    </recommendedName>
</protein>
<dbReference type="Pfam" id="PF21530">
    <property type="entry name" value="Pif1_2B_dom"/>
    <property type="match status" value="1"/>
</dbReference>
<dbReference type="GO" id="GO:0006260">
    <property type="term" value="P:DNA replication"/>
    <property type="evidence" value="ECO:0007669"/>
    <property type="project" value="TreeGrafter"/>
</dbReference>
<dbReference type="CDD" id="cd18809">
    <property type="entry name" value="SF1_C_RecD"/>
    <property type="match status" value="1"/>
</dbReference>
<accession>A0AAV6JUD1</accession>
<dbReference type="InterPro" id="IPR027417">
    <property type="entry name" value="P-loop_NTPase"/>
</dbReference>
<dbReference type="InterPro" id="IPR049163">
    <property type="entry name" value="Pif1-like_2B_dom"/>
</dbReference>
<dbReference type="GO" id="GO:0005657">
    <property type="term" value="C:replication fork"/>
    <property type="evidence" value="ECO:0007669"/>
    <property type="project" value="TreeGrafter"/>
</dbReference>
<dbReference type="SUPFAM" id="SSF52540">
    <property type="entry name" value="P-loop containing nucleoside triphosphate hydrolases"/>
    <property type="match status" value="1"/>
</dbReference>
<dbReference type="Proteomes" id="UP000823749">
    <property type="component" value="Chromosome 6"/>
</dbReference>
<reference evidence="2 3" key="1">
    <citation type="submission" date="2020-08" db="EMBL/GenBank/DDBJ databases">
        <title>Plant Genome Project.</title>
        <authorList>
            <person name="Zhang R.-G."/>
        </authorList>
    </citation>
    <scope>NUCLEOTIDE SEQUENCE [LARGE SCALE GENOMIC DNA]</scope>
    <source>
        <strain evidence="2">WSP0</strain>
        <tissue evidence="2">Leaf</tissue>
    </source>
</reference>
<organism evidence="2 3">
    <name type="scientific">Rhododendron griersonianum</name>
    <dbReference type="NCBI Taxonomy" id="479676"/>
    <lineage>
        <taxon>Eukaryota</taxon>
        <taxon>Viridiplantae</taxon>
        <taxon>Streptophyta</taxon>
        <taxon>Embryophyta</taxon>
        <taxon>Tracheophyta</taxon>
        <taxon>Spermatophyta</taxon>
        <taxon>Magnoliopsida</taxon>
        <taxon>eudicotyledons</taxon>
        <taxon>Gunneridae</taxon>
        <taxon>Pentapetalae</taxon>
        <taxon>asterids</taxon>
        <taxon>Ericales</taxon>
        <taxon>Ericaceae</taxon>
        <taxon>Ericoideae</taxon>
        <taxon>Rhodoreae</taxon>
        <taxon>Rhododendron</taxon>
    </lineage>
</organism>
<dbReference type="EMBL" id="JACTNZ010000006">
    <property type="protein sequence ID" value="KAG5543777.1"/>
    <property type="molecule type" value="Genomic_DNA"/>
</dbReference>
<gene>
    <name evidence="2" type="ORF">RHGRI_016510</name>
</gene>
<keyword evidence="3" id="KW-1185">Reference proteome</keyword>
<dbReference type="PANTHER" id="PTHR23274:SF51">
    <property type="entry name" value="OS03G0423850 PROTEIN"/>
    <property type="match status" value="1"/>
</dbReference>
<comment type="caution">
    <text evidence="2">The sequence shown here is derived from an EMBL/GenBank/DDBJ whole genome shotgun (WGS) entry which is preliminary data.</text>
</comment>